<feature type="region of interest" description="Disordered" evidence="1">
    <location>
        <begin position="1"/>
        <end position="27"/>
    </location>
</feature>
<dbReference type="AlphaFoldDB" id="A0A4Y2WK78"/>
<sequence length="69" mass="7320">KVVANGIDTPVENGLSNKEEEDEGEEAHRLAAKVVENVVKMASEAAEQRAKDSPPAKVRGCELQVSASC</sequence>
<dbReference type="EMBL" id="BGPR01060507">
    <property type="protein sequence ID" value="GBO36357.1"/>
    <property type="molecule type" value="Genomic_DNA"/>
</dbReference>
<evidence type="ECO:0000256" key="1">
    <source>
        <dbReference type="SAM" id="MobiDB-lite"/>
    </source>
</evidence>
<protein>
    <submittedName>
        <fullName evidence="2">Uncharacterized protein</fullName>
    </submittedName>
</protein>
<feature type="non-terminal residue" evidence="2">
    <location>
        <position position="1"/>
    </location>
</feature>
<feature type="region of interest" description="Disordered" evidence="1">
    <location>
        <begin position="45"/>
        <end position="69"/>
    </location>
</feature>
<comment type="caution">
    <text evidence="2">The sequence shown here is derived from an EMBL/GenBank/DDBJ whole genome shotgun (WGS) entry which is preliminary data.</text>
</comment>
<evidence type="ECO:0000313" key="3">
    <source>
        <dbReference type="Proteomes" id="UP000499080"/>
    </source>
</evidence>
<dbReference type="OrthoDB" id="10528496at2759"/>
<dbReference type="Proteomes" id="UP000499080">
    <property type="component" value="Unassembled WGS sequence"/>
</dbReference>
<accession>A0A4Y2WK78</accession>
<gene>
    <name evidence="2" type="ORF">AVEN_197289_1</name>
</gene>
<evidence type="ECO:0000313" key="2">
    <source>
        <dbReference type="EMBL" id="GBO36357.1"/>
    </source>
</evidence>
<reference evidence="2 3" key="1">
    <citation type="journal article" date="2019" name="Sci. Rep.">
        <title>Orb-weaving spider Araneus ventricosus genome elucidates the spidroin gene catalogue.</title>
        <authorList>
            <person name="Kono N."/>
            <person name="Nakamura H."/>
            <person name="Ohtoshi R."/>
            <person name="Moran D.A.P."/>
            <person name="Shinohara A."/>
            <person name="Yoshida Y."/>
            <person name="Fujiwara M."/>
            <person name="Mori M."/>
            <person name="Tomita M."/>
            <person name="Arakawa K."/>
        </authorList>
    </citation>
    <scope>NUCLEOTIDE SEQUENCE [LARGE SCALE GENOMIC DNA]</scope>
</reference>
<name>A0A4Y2WK78_ARAVE</name>
<organism evidence="2 3">
    <name type="scientific">Araneus ventricosus</name>
    <name type="common">Orbweaver spider</name>
    <name type="synonym">Epeira ventricosa</name>
    <dbReference type="NCBI Taxonomy" id="182803"/>
    <lineage>
        <taxon>Eukaryota</taxon>
        <taxon>Metazoa</taxon>
        <taxon>Ecdysozoa</taxon>
        <taxon>Arthropoda</taxon>
        <taxon>Chelicerata</taxon>
        <taxon>Arachnida</taxon>
        <taxon>Araneae</taxon>
        <taxon>Araneomorphae</taxon>
        <taxon>Entelegynae</taxon>
        <taxon>Araneoidea</taxon>
        <taxon>Araneidae</taxon>
        <taxon>Araneus</taxon>
    </lineage>
</organism>
<proteinExistence type="predicted"/>
<keyword evidence="3" id="KW-1185">Reference proteome</keyword>